<dbReference type="Proteomes" id="UP000254181">
    <property type="component" value="Unassembled WGS sequence"/>
</dbReference>
<accession>A0A377JXS4</accession>
<reference evidence="1 2" key="1">
    <citation type="submission" date="2018-06" db="EMBL/GenBank/DDBJ databases">
        <authorList>
            <consortium name="Pathogen Informatics"/>
            <person name="Doyle S."/>
        </authorList>
    </citation>
    <scope>NUCLEOTIDE SEQUENCE [LARGE SCALE GENOMIC DNA]</scope>
    <source>
        <strain evidence="1 2">NCTC9075</strain>
    </source>
</reference>
<gene>
    <name evidence="1" type="ORF">NCTC9075_00301</name>
</gene>
<proteinExistence type="predicted"/>
<evidence type="ECO:0000313" key="2">
    <source>
        <dbReference type="Proteomes" id="UP000254181"/>
    </source>
</evidence>
<dbReference type="AlphaFoldDB" id="A0A377JXS4"/>
<name>A0A377JXS4_ECOLX</name>
<evidence type="ECO:0000313" key="1">
    <source>
        <dbReference type="EMBL" id="STP16898.1"/>
    </source>
</evidence>
<protein>
    <submittedName>
        <fullName evidence="1">Uncharacterized protein</fullName>
    </submittedName>
</protein>
<sequence length="53" mass="6268">MPLKKQFPTILLKIIIYIYTTINNKSPELLVVLFCHRQIILKIPMINSCCFFI</sequence>
<organism evidence="1 2">
    <name type="scientific">Escherichia coli</name>
    <dbReference type="NCBI Taxonomy" id="562"/>
    <lineage>
        <taxon>Bacteria</taxon>
        <taxon>Pseudomonadati</taxon>
        <taxon>Pseudomonadota</taxon>
        <taxon>Gammaproteobacteria</taxon>
        <taxon>Enterobacterales</taxon>
        <taxon>Enterobacteriaceae</taxon>
        <taxon>Escherichia</taxon>
    </lineage>
</organism>
<dbReference type="EMBL" id="UGEM01000004">
    <property type="protein sequence ID" value="STP16898.1"/>
    <property type="molecule type" value="Genomic_DNA"/>
</dbReference>